<dbReference type="KEGG" id="fpw:IA04_00825"/>
<dbReference type="Pfam" id="PF01648">
    <property type="entry name" value="ACPS"/>
    <property type="match status" value="1"/>
</dbReference>
<dbReference type="KEGG" id="fpq:IB65_00835"/>
<dbReference type="InterPro" id="IPR037143">
    <property type="entry name" value="4-PPantetheinyl_Trfase_dom_sf"/>
</dbReference>
<dbReference type="GO" id="GO:0000287">
    <property type="term" value="F:magnesium ion binding"/>
    <property type="evidence" value="ECO:0007669"/>
    <property type="project" value="InterPro"/>
</dbReference>
<dbReference type="GeneID" id="66553816"/>
<proteinExistence type="predicted"/>
<gene>
    <name evidence="1" type="ORF">H0H26_02210</name>
</gene>
<name>A0A075RMW4_FLAPS</name>
<dbReference type="OMA" id="RKLTIVW"/>
<dbReference type="KEGG" id="fpc:FPSM_00211"/>
<dbReference type="KEGG" id="fpv:IA03_00840"/>
<sequence length="213" mass="24503">MPLHKIITPNSSTKIYIWKIEETFEDLFDQVVLNDINLIRLNTMKSEMHQRGFLSVRKLLQEAGYADTDLHYNQDGKPHLKDNKFISISHSSQFSTIAISDKPIGIDIELAKEKVLKIASRFMNISHLEDLSVSEKIRKATVVWGIKESIFKIKNEKGISFPDHIFENPFLLSDKKATAQLSFNNTIASFDIFFEEINADNSLNYTLVYAFEN</sequence>
<accession>A0A075RMW4</accession>
<dbReference type="GO" id="GO:0008897">
    <property type="term" value="F:holo-[acyl-carrier-protein] synthase activity"/>
    <property type="evidence" value="ECO:0007669"/>
    <property type="project" value="InterPro"/>
</dbReference>
<dbReference type="KEGG" id="fpk:IA06_00845"/>
<dbReference type="Gene3D" id="3.90.470.20">
    <property type="entry name" value="4'-phosphopantetheinyl transferase domain"/>
    <property type="match status" value="2"/>
</dbReference>
<keyword evidence="1" id="KW-0808">Transferase</keyword>
<dbReference type="InterPro" id="IPR008278">
    <property type="entry name" value="4-PPantetheinyl_Trfase_dom"/>
</dbReference>
<dbReference type="AlphaFoldDB" id="A0A075RMW4"/>
<protein>
    <submittedName>
        <fullName evidence="1">4'-phosphopantetheinyl transferase superfamily protein</fullName>
    </submittedName>
</protein>
<organism evidence="1 2">
    <name type="scientific">Flavobacterium psychrophilum</name>
    <dbReference type="NCBI Taxonomy" id="96345"/>
    <lineage>
        <taxon>Bacteria</taxon>
        <taxon>Pseudomonadati</taxon>
        <taxon>Bacteroidota</taxon>
        <taxon>Flavobacteriia</taxon>
        <taxon>Flavobacteriales</taxon>
        <taxon>Flavobacteriaceae</taxon>
        <taxon>Flavobacterium</taxon>
    </lineage>
</organism>
<evidence type="ECO:0000313" key="1">
    <source>
        <dbReference type="EMBL" id="QRE04438.1"/>
    </source>
</evidence>
<dbReference type="RefSeq" id="WP_011962365.1">
    <property type="nucleotide sequence ID" value="NZ_CBCRUL010000014.1"/>
</dbReference>
<reference evidence="1 2" key="1">
    <citation type="submission" date="2020-07" db="EMBL/GenBank/DDBJ databases">
        <title>Genomic characterization of Flavobacterium psychrophilum strains.</title>
        <authorList>
            <person name="Castillo D."/>
            <person name="Jorgensen J."/>
            <person name="Middelboe M."/>
        </authorList>
    </citation>
    <scope>NUCLEOTIDE SEQUENCE [LARGE SCALE GENOMIC DNA]</scope>
    <source>
        <strain evidence="1 2">FPS-R7</strain>
    </source>
</reference>
<evidence type="ECO:0000313" key="2">
    <source>
        <dbReference type="Proteomes" id="UP000596329"/>
    </source>
</evidence>
<dbReference type="Proteomes" id="UP000596329">
    <property type="component" value="Chromosome"/>
</dbReference>
<dbReference type="SUPFAM" id="SSF56214">
    <property type="entry name" value="4'-phosphopantetheinyl transferase"/>
    <property type="match status" value="2"/>
</dbReference>
<dbReference type="EMBL" id="CP059075">
    <property type="protein sequence ID" value="QRE04438.1"/>
    <property type="molecule type" value="Genomic_DNA"/>
</dbReference>